<comment type="similarity">
    <text evidence="2">Belongs to the SAP domain-containing ribonucleoprotein family.</text>
</comment>
<dbReference type="OrthoDB" id="445357at2759"/>
<dbReference type="GO" id="GO:0016973">
    <property type="term" value="P:poly(A)+ mRNA export from nucleus"/>
    <property type="evidence" value="ECO:0007669"/>
    <property type="project" value="TreeGrafter"/>
</dbReference>
<dbReference type="InterPro" id="IPR040746">
    <property type="entry name" value="THO1_MOS11_C"/>
</dbReference>
<dbReference type="InterPro" id="IPR052240">
    <property type="entry name" value="SAP_domain_ribonucleoprotein"/>
</dbReference>
<organism evidence="5 6">
    <name type="scientific">Aspergillus avenaceus</name>
    <dbReference type="NCBI Taxonomy" id="36643"/>
    <lineage>
        <taxon>Eukaryota</taxon>
        <taxon>Fungi</taxon>
        <taxon>Dikarya</taxon>
        <taxon>Ascomycota</taxon>
        <taxon>Pezizomycotina</taxon>
        <taxon>Eurotiomycetes</taxon>
        <taxon>Eurotiomycetidae</taxon>
        <taxon>Eurotiales</taxon>
        <taxon>Aspergillaceae</taxon>
        <taxon>Aspergillus</taxon>
        <taxon>Aspergillus subgen. Circumdati</taxon>
    </lineage>
</organism>
<dbReference type="Proteomes" id="UP000325780">
    <property type="component" value="Unassembled WGS sequence"/>
</dbReference>
<dbReference type="InterPro" id="IPR003034">
    <property type="entry name" value="SAP_dom"/>
</dbReference>
<dbReference type="PANTHER" id="PTHR46551">
    <property type="entry name" value="SAP DOMAIN-CONTAINING RIBONUCLEOPROTEIN"/>
    <property type="match status" value="1"/>
</dbReference>
<sequence>MATDYSKKTNAELVEILKSRSLPHTGKKAEMVARLQEDDNKAQPAAAAKTDNAEDVIDWEDDEVPAADATATKPSTEAGAAAIAAGGQGAVPNPTVVPNQEQDTDPATTSDLKVESEGAAAPSGEVESEAAAGEPTETAQVEEKPAPNYAIGLSVTDMEEELRKRKARAEKFGITEDSQTAIEEAERKLERAKRFGAAPDDSASAGVTKLDEALSSEKPRKRGRSDNEQGGRGGKKRNFGGRNNHRARQRGRGNRSQGQNQRSGDKNSNSGMSEKDRLAMEARKKRFAAA</sequence>
<dbReference type="AlphaFoldDB" id="A0A5N6TMQ4"/>
<keyword evidence="1" id="KW-0597">Phosphoprotein</keyword>
<feature type="domain" description="SAP" evidence="4">
    <location>
        <begin position="5"/>
        <end position="39"/>
    </location>
</feature>
<feature type="region of interest" description="Disordered" evidence="3">
    <location>
        <begin position="34"/>
        <end position="290"/>
    </location>
</feature>
<protein>
    <recommendedName>
        <fullName evidence="4">SAP domain-containing protein</fullName>
    </recommendedName>
</protein>
<feature type="compositionally biased region" description="Acidic residues" evidence="3">
    <location>
        <begin position="53"/>
        <end position="65"/>
    </location>
</feature>
<feature type="compositionally biased region" description="Basic and acidic residues" evidence="3">
    <location>
        <begin position="273"/>
        <end position="282"/>
    </location>
</feature>
<dbReference type="EMBL" id="ML742200">
    <property type="protein sequence ID" value="KAE8147590.1"/>
    <property type="molecule type" value="Genomic_DNA"/>
</dbReference>
<evidence type="ECO:0000259" key="4">
    <source>
        <dbReference type="SMART" id="SM00513"/>
    </source>
</evidence>
<dbReference type="SMART" id="SM00513">
    <property type="entry name" value="SAP"/>
    <property type="match status" value="1"/>
</dbReference>
<feature type="compositionally biased region" description="Basic residues" evidence="3">
    <location>
        <begin position="233"/>
        <end position="253"/>
    </location>
</feature>
<accession>A0A5N6TMQ4</accession>
<dbReference type="PANTHER" id="PTHR46551:SF1">
    <property type="entry name" value="SAP DOMAIN-CONTAINING RIBONUCLEOPROTEIN"/>
    <property type="match status" value="1"/>
</dbReference>
<reference evidence="5 6" key="1">
    <citation type="submission" date="2019-04" db="EMBL/GenBank/DDBJ databases">
        <title>Friends and foes A comparative genomics study of 23 Aspergillus species from section Flavi.</title>
        <authorList>
            <consortium name="DOE Joint Genome Institute"/>
            <person name="Kjaerbolling I."/>
            <person name="Vesth T."/>
            <person name="Frisvad J.C."/>
            <person name="Nybo J.L."/>
            <person name="Theobald S."/>
            <person name="Kildgaard S."/>
            <person name="Isbrandt T."/>
            <person name="Kuo A."/>
            <person name="Sato A."/>
            <person name="Lyhne E.K."/>
            <person name="Kogle M.E."/>
            <person name="Wiebenga A."/>
            <person name="Kun R.S."/>
            <person name="Lubbers R.J."/>
            <person name="Makela M.R."/>
            <person name="Barry K."/>
            <person name="Chovatia M."/>
            <person name="Clum A."/>
            <person name="Daum C."/>
            <person name="Haridas S."/>
            <person name="He G."/>
            <person name="LaButti K."/>
            <person name="Lipzen A."/>
            <person name="Mondo S."/>
            <person name="Riley R."/>
            <person name="Salamov A."/>
            <person name="Simmons B.A."/>
            <person name="Magnuson J.K."/>
            <person name="Henrissat B."/>
            <person name="Mortensen U.H."/>
            <person name="Larsen T.O."/>
            <person name="Devries R.P."/>
            <person name="Grigoriev I.V."/>
            <person name="Machida M."/>
            <person name="Baker S.E."/>
            <person name="Andersen M.R."/>
        </authorList>
    </citation>
    <scope>NUCLEOTIDE SEQUENCE [LARGE SCALE GENOMIC DNA]</scope>
    <source>
        <strain evidence="5 6">IBT 18842</strain>
    </source>
</reference>
<feature type="compositionally biased region" description="Low complexity" evidence="3">
    <location>
        <begin position="117"/>
        <end position="135"/>
    </location>
</feature>
<keyword evidence="6" id="KW-1185">Reference proteome</keyword>
<evidence type="ECO:0000256" key="2">
    <source>
        <dbReference type="ARBA" id="ARBA00046328"/>
    </source>
</evidence>
<gene>
    <name evidence="5" type="ORF">BDV25DRAFT_160028</name>
</gene>
<dbReference type="Pfam" id="PF02037">
    <property type="entry name" value="SAP"/>
    <property type="match status" value="1"/>
</dbReference>
<dbReference type="Pfam" id="PF18592">
    <property type="entry name" value="Tho1_MOS11_C"/>
    <property type="match status" value="1"/>
</dbReference>
<evidence type="ECO:0000256" key="1">
    <source>
        <dbReference type="ARBA" id="ARBA00022553"/>
    </source>
</evidence>
<feature type="compositionally biased region" description="Basic and acidic residues" evidence="3">
    <location>
        <begin position="184"/>
        <end position="193"/>
    </location>
</feature>
<dbReference type="SUPFAM" id="SSF68906">
    <property type="entry name" value="SAP domain"/>
    <property type="match status" value="1"/>
</dbReference>
<feature type="compositionally biased region" description="Basic and acidic residues" evidence="3">
    <location>
        <begin position="209"/>
        <end position="229"/>
    </location>
</feature>
<dbReference type="InterPro" id="IPR036361">
    <property type="entry name" value="SAP_dom_sf"/>
</dbReference>
<evidence type="ECO:0000313" key="6">
    <source>
        <dbReference type="Proteomes" id="UP000325780"/>
    </source>
</evidence>
<evidence type="ECO:0000256" key="3">
    <source>
        <dbReference type="SAM" id="MobiDB-lite"/>
    </source>
</evidence>
<evidence type="ECO:0000313" key="5">
    <source>
        <dbReference type="EMBL" id="KAE8147590.1"/>
    </source>
</evidence>
<dbReference type="Gene3D" id="1.10.720.30">
    <property type="entry name" value="SAP domain"/>
    <property type="match status" value="1"/>
</dbReference>
<proteinExistence type="inferred from homology"/>
<dbReference type="GO" id="GO:0005634">
    <property type="term" value="C:nucleus"/>
    <property type="evidence" value="ECO:0007669"/>
    <property type="project" value="TreeGrafter"/>
</dbReference>
<feature type="compositionally biased region" description="Polar residues" evidence="3">
    <location>
        <begin position="96"/>
        <end position="111"/>
    </location>
</feature>
<name>A0A5N6TMQ4_ASPAV</name>